<dbReference type="InterPro" id="IPR008978">
    <property type="entry name" value="HSP20-like_chaperone"/>
</dbReference>
<sequence>MVIDEIIKPELRKDDRTLENFGMIDNFFESMYDQMNKIDQYHQDMNRMMNSFRGHYFNDYFPKYFPGRRSLLDYDFRKDRNNELFFPKPHNFFRGYKSVPPMDVIDKEKEIEIKMDVPGLNKEDVQINLCNGRLEISGGCQKTDEKKDEEHRYYVRERTQSSFYRAFPLPENACEDNIKATFKDGVLKIGIAKKEVTEKKKIEIE</sequence>
<dbReference type="PANTHER" id="PTHR11527">
    <property type="entry name" value="HEAT-SHOCK PROTEIN 20 FAMILY MEMBER"/>
    <property type="match status" value="1"/>
</dbReference>
<dbReference type="PROSITE" id="PS01031">
    <property type="entry name" value="SHSP"/>
    <property type="match status" value="1"/>
</dbReference>
<dbReference type="KEGG" id="prel:PRELSG_1402200"/>
<dbReference type="RefSeq" id="XP_028534814.1">
    <property type="nucleotide sequence ID" value="XM_028679063.1"/>
</dbReference>
<dbReference type="VEuPathDB" id="PlasmoDB:PRELSG_1402200"/>
<dbReference type="GeneID" id="39738452"/>
<accession>A0A1J1HB48</accession>
<evidence type="ECO:0000256" key="3">
    <source>
        <dbReference type="RuleBase" id="RU003616"/>
    </source>
</evidence>
<keyword evidence="1 5" id="KW-0346">Stress response</keyword>
<dbReference type="AlphaFoldDB" id="A0A1J1HB48"/>
<reference evidence="5 6" key="1">
    <citation type="submission" date="2015-04" db="EMBL/GenBank/DDBJ databases">
        <authorList>
            <consortium name="Pathogen Informatics"/>
        </authorList>
    </citation>
    <scope>NUCLEOTIDE SEQUENCE [LARGE SCALE GENOMIC DNA]</scope>
    <source>
        <strain evidence="5 6">SGS1</strain>
    </source>
</reference>
<proteinExistence type="inferred from homology"/>
<dbReference type="OMA" id="FECMNEQ"/>
<evidence type="ECO:0000256" key="2">
    <source>
        <dbReference type="PROSITE-ProRule" id="PRU00285"/>
    </source>
</evidence>
<evidence type="ECO:0000313" key="5">
    <source>
        <dbReference type="EMBL" id="CRH02293.1"/>
    </source>
</evidence>
<dbReference type="Gene3D" id="2.60.40.790">
    <property type="match status" value="1"/>
</dbReference>
<name>A0A1J1HB48_PLARL</name>
<keyword evidence="6" id="KW-1185">Reference proteome</keyword>
<dbReference type="Pfam" id="PF00011">
    <property type="entry name" value="HSP20"/>
    <property type="match status" value="1"/>
</dbReference>
<dbReference type="OrthoDB" id="1431247at2759"/>
<dbReference type="InterPro" id="IPR002068">
    <property type="entry name" value="A-crystallin/Hsp20_dom"/>
</dbReference>
<evidence type="ECO:0000259" key="4">
    <source>
        <dbReference type="PROSITE" id="PS01031"/>
    </source>
</evidence>
<dbReference type="InterPro" id="IPR031107">
    <property type="entry name" value="Small_HSP"/>
</dbReference>
<protein>
    <submittedName>
        <fullName evidence="5">Small heat shock protein, putative</fullName>
    </submittedName>
</protein>
<dbReference type="Proteomes" id="UP000220158">
    <property type="component" value="Chromosome 14"/>
</dbReference>
<organism evidence="5 6">
    <name type="scientific">Plasmodium relictum</name>
    <dbReference type="NCBI Taxonomy" id="85471"/>
    <lineage>
        <taxon>Eukaryota</taxon>
        <taxon>Sar</taxon>
        <taxon>Alveolata</taxon>
        <taxon>Apicomplexa</taxon>
        <taxon>Aconoidasida</taxon>
        <taxon>Haemosporida</taxon>
        <taxon>Plasmodiidae</taxon>
        <taxon>Plasmodium</taxon>
        <taxon>Plasmodium (Haemamoeba)</taxon>
    </lineage>
</organism>
<evidence type="ECO:0000256" key="1">
    <source>
        <dbReference type="ARBA" id="ARBA00023016"/>
    </source>
</evidence>
<dbReference type="EMBL" id="LN835309">
    <property type="protein sequence ID" value="CRH02293.1"/>
    <property type="molecule type" value="Genomic_DNA"/>
</dbReference>
<gene>
    <name evidence="5" type="ORF">PRELSG_1402200</name>
</gene>
<evidence type="ECO:0000313" key="6">
    <source>
        <dbReference type="Proteomes" id="UP000220158"/>
    </source>
</evidence>
<comment type="similarity">
    <text evidence="2 3">Belongs to the small heat shock protein (HSP20) family.</text>
</comment>
<feature type="domain" description="SHSP" evidence="4">
    <location>
        <begin position="93"/>
        <end position="205"/>
    </location>
</feature>
<dbReference type="CDD" id="cd06464">
    <property type="entry name" value="ACD_sHsps-like"/>
    <property type="match status" value="1"/>
</dbReference>
<dbReference type="SUPFAM" id="SSF49764">
    <property type="entry name" value="HSP20-like chaperones"/>
    <property type="match status" value="1"/>
</dbReference>